<evidence type="ECO:0000313" key="3">
    <source>
        <dbReference type="EMBL" id="KAK3262536.1"/>
    </source>
</evidence>
<organism evidence="3 4">
    <name type="scientific">Cymbomonas tetramitiformis</name>
    <dbReference type="NCBI Taxonomy" id="36881"/>
    <lineage>
        <taxon>Eukaryota</taxon>
        <taxon>Viridiplantae</taxon>
        <taxon>Chlorophyta</taxon>
        <taxon>Pyramimonadophyceae</taxon>
        <taxon>Pyramimonadales</taxon>
        <taxon>Pyramimonadaceae</taxon>
        <taxon>Cymbomonas</taxon>
    </lineage>
</organism>
<name>A0AAE0FP31_9CHLO</name>
<dbReference type="AlphaFoldDB" id="A0AAE0FP31"/>
<gene>
    <name evidence="3" type="ORF">CYMTET_28615</name>
</gene>
<keyword evidence="1" id="KW-0175">Coiled coil</keyword>
<feature type="coiled-coil region" evidence="1">
    <location>
        <begin position="98"/>
        <end position="157"/>
    </location>
</feature>
<feature type="region of interest" description="Disordered" evidence="2">
    <location>
        <begin position="24"/>
        <end position="66"/>
    </location>
</feature>
<accession>A0AAE0FP31</accession>
<evidence type="ECO:0000256" key="2">
    <source>
        <dbReference type="SAM" id="MobiDB-lite"/>
    </source>
</evidence>
<evidence type="ECO:0000256" key="1">
    <source>
        <dbReference type="SAM" id="Coils"/>
    </source>
</evidence>
<protein>
    <submittedName>
        <fullName evidence="3">Uncharacterized protein</fullName>
    </submittedName>
</protein>
<evidence type="ECO:0000313" key="4">
    <source>
        <dbReference type="Proteomes" id="UP001190700"/>
    </source>
</evidence>
<proteinExistence type="predicted"/>
<dbReference type="EMBL" id="LGRX02016119">
    <property type="protein sequence ID" value="KAK3262536.1"/>
    <property type="molecule type" value="Genomic_DNA"/>
</dbReference>
<sequence>MYQVLEEIRTIVSVLNSRISVQGGLSPGEPTSAPSAGPASAYDSPTPANHGQPAPTTPQPTELPAYTSDAELPSHRARPLQPNQGGYSELKHEWAEWNVRQSRMLQALQTENHALQQELASIRLEGRNLISLAATKLESARQELSAAMTEVREVGQRAAHSKCQFCTQTEGRLKESISAVLLVFFIILRAMISAANAARCGKLEIEVGRLVEEGRGRLEALWIDHKHLRSQV</sequence>
<comment type="caution">
    <text evidence="3">The sequence shown here is derived from an EMBL/GenBank/DDBJ whole genome shotgun (WGS) entry which is preliminary data.</text>
</comment>
<keyword evidence="4" id="KW-1185">Reference proteome</keyword>
<feature type="compositionally biased region" description="Low complexity" evidence="2">
    <location>
        <begin position="27"/>
        <end position="41"/>
    </location>
</feature>
<reference evidence="3 4" key="1">
    <citation type="journal article" date="2015" name="Genome Biol. Evol.">
        <title>Comparative Genomics of a Bacterivorous Green Alga Reveals Evolutionary Causalities and Consequences of Phago-Mixotrophic Mode of Nutrition.</title>
        <authorList>
            <person name="Burns J.A."/>
            <person name="Paasch A."/>
            <person name="Narechania A."/>
            <person name="Kim E."/>
        </authorList>
    </citation>
    <scope>NUCLEOTIDE SEQUENCE [LARGE SCALE GENOMIC DNA]</scope>
    <source>
        <strain evidence="3 4">PLY_AMNH</strain>
    </source>
</reference>
<dbReference type="Proteomes" id="UP001190700">
    <property type="component" value="Unassembled WGS sequence"/>
</dbReference>